<accession>A0A2P5F5L4</accession>
<gene>
    <name evidence="1" type="ORF">TorRG33x02_109880</name>
</gene>
<organism evidence="1 2">
    <name type="scientific">Trema orientale</name>
    <name type="common">Charcoal tree</name>
    <name type="synonym">Celtis orientalis</name>
    <dbReference type="NCBI Taxonomy" id="63057"/>
    <lineage>
        <taxon>Eukaryota</taxon>
        <taxon>Viridiplantae</taxon>
        <taxon>Streptophyta</taxon>
        <taxon>Embryophyta</taxon>
        <taxon>Tracheophyta</taxon>
        <taxon>Spermatophyta</taxon>
        <taxon>Magnoliopsida</taxon>
        <taxon>eudicotyledons</taxon>
        <taxon>Gunneridae</taxon>
        <taxon>Pentapetalae</taxon>
        <taxon>rosids</taxon>
        <taxon>fabids</taxon>
        <taxon>Rosales</taxon>
        <taxon>Cannabaceae</taxon>
        <taxon>Trema</taxon>
    </lineage>
</organism>
<keyword evidence="2" id="KW-1185">Reference proteome</keyword>
<protein>
    <submittedName>
        <fullName evidence="1">Uncharacterized protein</fullName>
    </submittedName>
</protein>
<dbReference type="InParanoid" id="A0A2P5F5L4"/>
<evidence type="ECO:0000313" key="2">
    <source>
        <dbReference type="Proteomes" id="UP000237000"/>
    </source>
</evidence>
<sequence length="112" mass="13519">MEKIVEYVVIRMRALEWTIQKHLLPSILIQDTKKPFQWLIFRMNHLNGKTELLKQTRILKDHLNGKTELLKQTHIQMNFSFQWNGMVETNGPLIFSFSIYRFSQVIFQQNLR</sequence>
<comment type="caution">
    <text evidence="1">The sequence shown here is derived from an EMBL/GenBank/DDBJ whole genome shotgun (WGS) entry which is preliminary data.</text>
</comment>
<dbReference type="Proteomes" id="UP000237000">
    <property type="component" value="Unassembled WGS sequence"/>
</dbReference>
<name>A0A2P5F5L4_TREOI</name>
<evidence type="ECO:0000313" key="1">
    <source>
        <dbReference type="EMBL" id="PON93082.1"/>
    </source>
</evidence>
<dbReference type="AlphaFoldDB" id="A0A2P5F5L4"/>
<reference evidence="2" key="1">
    <citation type="submission" date="2016-06" db="EMBL/GenBank/DDBJ databases">
        <title>Parallel loss of symbiosis genes in relatives of nitrogen-fixing non-legume Parasponia.</title>
        <authorList>
            <person name="Van Velzen R."/>
            <person name="Holmer R."/>
            <person name="Bu F."/>
            <person name="Rutten L."/>
            <person name="Van Zeijl A."/>
            <person name="Liu W."/>
            <person name="Santuari L."/>
            <person name="Cao Q."/>
            <person name="Sharma T."/>
            <person name="Shen D."/>
            <person name="Roswanjaya Y."/>
            <person name="Wardhani T."/>
            <person name="Kalhor M.S."/>
            <person name="Jansen J."/>
            <person name="Van den Hoogen J."/>
            <person name="Gungor B."/>
            <person name="Hartog M."/>
            <person name="Hontelez J."/>
            <person name="Verver J."/>
            <person name="Yang W.-C."/>
            <person name="Schijlen E."/>
            <person name="Repin R."/>
            <person name="Schilthuizen M."/>
            <person name="Schranz E."/>
            <person name="Heidstra R."/>
            <person name="Miyata K."/>
            <person name="Fedorova E."/>
            <person name="Kohlen W."/>
            <person name="Bisseling T."/>
            <person name="Smit S."/>
            <person name="Geurts R."/>
        </authorList>
    </citation>
    <scope>NUCLEOTIDE SEQUENCE [LARGE SCALE GENOMIC DNA]</scope>
    <source>
        <strain evidence="2">cv. RG33-2</strain>
    </source>
</reference>
<dbReference type="EMBL" id="JXTC01000060">
    <property type="protein sequence ID" value="PON93082.1"/>
    <property type="molecule type" value="Genomic_DNA"/>
</dbReference>
<proteinExistence type="predicted"/>